<dbReference type="AlphaFoldDB" id="A0A6H0S879"/>
<dbReference type="KEGG" id="mfre:EXE63_24665"/>
<evidence type="ECO:0000313" key="2">
    <source>
        <dbReference type="Proteomes" id="UP000501849"/>
    </source>
</evidence>
<keyword evidence="2" id="KW-1185">Reference proteome</keyword>
<evidence type="ECO:0000313" key="1">
    <source>
        <dbReference type="EMBL" id="QIV83723.1"/>
    </source>
</evidence>
<protein>
    <submittedName>
        <fullName evidence="1">Uncharacterized protein</fullName>
    </submittedName>
</protein>
<dbReference type="EMBL" id="CP038799">
    <property type="protein sequence ID" value="QIV83723.1"/>
    <property type="molecule type" value="Genomic_DNA"/>
</dbReference>
<proteinExistence type="predicted"/>
<gene>
    <name evidence="1" type="ORF">EXE63_24665</name>
</gene>
<dbReference type="RefSeq" id="WP_168144095.1">
    <property type="nucleotide sequence ID" value="NZ_CP038799.1"/>
</dbReference>
<accession>A0A6H0S879</accession>
<organism evidence="1 2">
    <name type="scientific">Mycolicibacterium frederiksbergense</name>
    <dbReference type="NCBI Taxonomy" id="117567"/>
    <lineage>
        <taxon>Bacteria</taxon>
        <taxon>Bacillati</taxon>
        <taxon>Actinomycetota</taxon>
        <taxon>Actinomycetes</taxon>
        <taxon>Mycobacteriales</taxon>
        <taxon>Mycobacteriaceae</taxon>
        <taxon>Mycolicibacterium</taxon>
    </lineage>
</organism>
<reference evidence="1 2" key="1">
    <citation type="submission" date="2019-04" db="EMBL/GenBank/DDBJ databases">
        <title>Draft, Whole-Genome Sequence of the Anthracene-degrading Mycobacterium frederiksbergense LB501T, Isolated from a Polycyclic Aromatic Hydrocarbon (PAH)-Contaminated Soil.</title>
        <authorList>
            <person name="Augelletti F."/>
        </authorList>
    </citation>
    <scope>NUCLEOTIDE SEQUENCE [LARGE SCALE GENOMIC DNA]</scope>
    <source>
        <strain evidence="1 2">LB 501T</strain>
    </source>
</reference>
<name>A0A6H0S879_9MYCO</name>
<dbReference type="Proteomes" id="UP000501849">
    <property type="component" value="Chromosome"/>
</dbReference>
<sequence>MTTLSGCGIHVETIAQPLLYETAPAAVRDPSPAASQIFAPCVSANAEPLRHAASAIADLLVGKDRYRTDCAPNPDTNIPLDDIIERAPQVLTPQPVVATPTPGVLVTDELVGAVLTGTSEYWYQPVIGPA</sequence>